<feature type="compositionally biased region" description="Basic and acidic residues" evidence="1">
    <location>
        <begin position="1277"/>
        <end position="1287"/>
    </location>
</feature>
<feature type="compositionally biased region" description="Polar residues" evidence="1">
    <location>
        <begin position="8"/>
        <end position="21"/>
    </location>
</feature>
<dbReference type="Proteomes" id="UP000269721">
    <property type="component" value="Unassembled WGS sequence"/>
</dbReference>
<protein>
    <submittedName>
        <fullName evidence="2">Uncharacterized protein</fullName>
    </submittedName>
</protein>
<organism evidence="2 3">
    <name type="scientific">Blyttiomyces helicus</name>
    <dbReference type="NCBI Taxonomy" id="388810"/>
    <lineage>
        <taxon>Eukaryota</taxon>
        <taxon>Fungi</taxon>
        <taxon>Fungi incertae sedis</taxon>
        <taxon>Chytridiomycota</taxon>
        <taxon>Chytridiomycota incertae sedis</taxon>
        <taxon>Chytridiomycetes</taxon>
        <taxon>Chytridiomycetes incertae sedis</taxon>
        <taxon>Blyttiomyces</taxon>
    </lineage>
</organism>
<dbReference type="PANTHER" id="PTHR33487:SF1">
    <property type="entry name" value="CILIA- AND FLAGELLA-ASSOCIATED PROTEIN 54"/>
    <property type="match status" value="1"/>
</dbReference>
<feature type="region of interest" description="Disordered" evidence="1">
    <location>
        <begin position="132"/>
        <end position="154"/>
    </location>
</feature>
<feature type="region of interest" description="Disordered" evidence="1">
    <location>
        <begin position="1247"/>
        <end position="1407"/>
    </location>
</feature>
<feature type="region of interest" description="Disordered" evidence="1">
    <location>
        <begin position="2189"/>
        <end position="2241"/>
    </location>
</feature>
<evidence type="ECO:0000313" key="3">
    <source>
        <dbReference type="Proteomes" id="UP000269721"/>
    </source>
</evidence>
<keyword evidence="3" id="KW-1185">Reference proteome</keyword>
<feature type="compositionally biased region" description="Basic and acidic residues" evidence="1">
    <location>
        <begin position="2795"/>
        <end position="2807"/>
    </location>
</feature>
<gene>
    <name evidence="2" type="ORF">BDK51DRAFT_43510</name>
</gene>
<feature type="compositionally biased region" description="Basic and acidic residues" evidence="1">
    <location>
        <begin position="22"/>
        <end position="31"/>
    </location>
</feature>
<feature type="region of interest" description="Disordered" evidence="1">
    <location>
        <begin position="1565"/>
        <end position="1584"/>
    </location>
</feature>
<feature type="region of interest" description="Disordered" evidence="1">
    <location>
        <begin position="1"/>
        <end position="55"/>
    </location>
</feature>
<dbReference type="GO" id="GO:0060271">
    <property type="term" value="P:cilium assembly"/>
    <property type="evidence" value="ECO:0007669"/>
    <property type="project" value="TreeGrafter"/>
</dbReference>
<name>A0A4P9WPG3_9FUNG</name>
<feature type="compositionally biased region" description="Basic and acidic residues" evidence="1">
    <location>
        <begin position="1389"/>
        <end position="1407"/>
    </location>
</feature>
<feature type="compositionally biased region" description="Polar residues" evidence="1">
    <location>
        <begin position="1568"/>
        <end position="1584"/>
    </location>
</feature>
<feature type="compositionally biased region" description="Basic and acidic residues" evidence="1">
    <location>
        <begin position="1333"/>
        <end position="1350"/>
    </location>
</feature>
<accession>A0A4P9WPG3</accession>
<feature type="compositionally biased region" description="Basic residues" evidence="1">
    <location>
        <begin position="132"/>
        <end position="141"/>
    </location>
</feature>
<evidence type="ECO:0000313" key="2">
    <source>
        <dbReference type="EMBL" id="RKO92696.1"/>
    </source>
</evidence>
<dbReference type="PANTHER" id="PTHR33487">
    <property type="entry name" value="CILIA- AND FLAGELLA-ASSOCIATED PROTEIN 54"/>
    <property type="match status" value="1"/>
</dbReference>
<evidence type="ECO:0000256" key="1">
    <source>
        <dbReference type="SAM" id="MobiDB-lite"/>
    </source>
</evidence>
<reference evidence="3" key="1">
    <citation type="journal article" date="2018" name="Nat. Microbiol.">
        <title>Leveraging single-cell genomics to expand the fungal tree of life.</title>
        <authorList>
            <person name="Ahrendt S.R."/>
            <person name="Quandt C.A."/>
            <person name="Ciobanu D."/>
            <person name="Clum A."/>
            <person name="Salamov A."/>
            <person name="Andreopoulos B."/>
            <person name="Cheng J.F."/>
            <person name="Woyke T."/>
            <person name="Pelin A."/>
            <person name="Henrissat B."/>
            <person name="Reynolds N.K."/>
            <person name="Benny G.L."/>
            <person name="Smith M.E."/>
            <person name="James T.Y."/>
            <person name="Grigoriev I.V."/>
        </authorList>
    </citation>
    <scope>NUCLEOTIDE SEQUENCE [LARGE SCALE GENOMIC DNA]</scope>
</reference>
<feature type="region of interest" description="Disordered" evidence="1">
    <location>
        <begin position="2795"/>
        <end position="2817"/>
    </location>
</feature>
<proteinExistence type="predicted"/>
<sequence length="2997" mass="332941">MTPLPSDGAQTSNKISASDYHSSGKESRDSENPSSPHKNKAKDCQTGAEEVRGGMNTNSRFALKFNERNLFLLNEARKNMKHLLVRVINRISAQDREEPVYKVLVDELNSADNGSHGEAAMAHAAFLGKTSKTKPGAKVRARPPAPEENEDAQAKASTVSAILRMLLSFSTDRDRLRAIVEGLSSLSGPHTDLFYEDSERSTLFIAKNYVTYKLLDIGFILLISDSEVTIDEALASKLLAADSRKTVWSQTEDLTSVNERRIEEFNLIDVVSFTRQLFRYRQWQHFEIITQLLSGPLTKIGLDEMYPKANLLAYSREIGLRTSAIRFIKVSHLERKVGFEKVENISKTFEDLRSQRLTLSPHAHAASVRLMRALSECIESDSLVSESPKLFLDAARLLWNFIDPLISELYFTQEAKEFAKLSMDSTIVLVLRFLHMLHSTFPTQEPLFGVCVGSKLALILEAIGRYSLASDVLEELADRIMHCRVELGQMMDVLASITSFTPAGPGLKDYPSVREQDLGKANLTECLRELACCHVDTYSALFRVRIKLQHSLTVKESQRSEEEALRLRHIRQRRDFIKAMPKNELILASCGENCALRAIMLSVHAEMGPNLSTEERGRLLNDAVEMLRKAEREERQLLESVIRPFNSTKTPLRCPPPSFVRRTPSSITIRPNHMRDKSGNAVVPFWYQVFCKKSGEGMTVAVSDIQYWGTGEAIRATASMEITVSGLAANESYLFAVAAYAKTGHMIGSGIGEMTPAIRTGFPLPLIFCWGYLAQVAHDSGCQDVAATAHEIMWKHFVASVPSDELLRRLFTDVSSTGDVALLLHHDFKAAVTVAPRPILRTFIQSIHSSVDRRFQSTEASVTSDAIGCRNILASQMLRLRSCRDLLLALDLSLKISDPELLLLSAIKSVQYVAPLLNLDQCPSYPTPCALPPPLLATMHVLLATHSALLRASASANDERTQVISEYLVPITFHLVTRLLSNRSPNSSLAAVHLAETTMSHINSFMTTLDLRIKNSPTLEYEWIGFVHRLSRAAARAVKKRVTLPNLADFAYHAILSVSSRPAKGYDEERRRRVDHLCEYLDYILVTAQASSMSTLVLNTVAPPQTSAVPVGVPDPITGLIQSRRCLETQTTLKDIYTVLAQIGADAVATDLLRFRKNPRFAELCARVVAYTFEVVNLPDTALRIATDAMEWLDRRNTCLLSFDSIGWDEYGGWRDNSKLRRRRRAMFSDKKTALLFTGVIRSRGKSRPRIFGVPKPGFHPKVFRTTSDPSRLFSDSPRRSRSSDSKRRSRSPSTERNRSRSPAGSVTKHSISGDNITKSEDISRPSSQLRGRSRDRSTHERDRLRRGTSYDETSNTKATVDDSASVAPVPRRESVTGAPHEPSNQIENSDKVLTESLGSDREISRESLSRDRIRRIGDDQEARDDAKYQRDLKQANLKRRRAAARNAFLFGLLPAERERRDHAARILDVVLSTTWKQRRYIRRLRAVIAFEAPWRSALALTHGQACLAHVRRESVAAGKKEVEISLFDPEWFELRRCGKILMKEFKPFSETDVSSAGIAVPIPGNAPGQTATPPASKSTAQGTAGTMPEMTRLLLEGIQSLVQSAVIASRIGHWLQVTAAVQQLFSALLTLMHRGFIVGSDFNRHHLWRAVHVAGTVILDMLCGVKVERADDDEDLFDIARERPISLQTNKEGVGFKAAQYSLPQSPIPFSTLRELESFQFVAGWVDRYGEVQSTLLDLRFCAQFLLFTVEAMAAGKQPHRLLQFSDRFDKIFNNVYYTMLCPILDSAREQIRLREARAPTAIRHPPMTRPKTLMDFLIAARGFHAKLLAELVRRKFPRTGLEKDKSVTASLLLTTEAYEEAFHIAKSRNANDIAAMACQEHGDILYAYGDFEGAIVYWSKCADTLFRRDHAVGNWKSIFSKEKIVSGPDLLALLGGVRNCFLAGMAVIKLCHVGYRSNDIDKRDELADLATRLFIAPLKGTLPHPLDPLGFCDYIPCTVFPSLDLFDDKYRSNPSILWAGLTITARNRLSVGGMNDVLIIAALMEHVASSILASSEHVAMSRMVKCDALLGLGLISESIELLLTIPQGRALLSIDRRAFGQAVFLPPTQADKFINLAPIGDPMNTQALRYLADHQLPERLAGFYGKAVSREYEVARCKLIVGFLRLAGAEDPSSCSMSSGILRLHEKVSETPRENERERPVEKEEYRDGPIWMEKEPDRMSDVESQPAPKESGFRHEGTDVASVTHAKSFYDSSKDHGDEDMLPSGSGARLRFSSSRDGIWNPTVGLGSFRPSPNALRKIGDVGALIAYLLQRIDSILGKTISELQPEKKARSGISVTSGSVEMLLRAFYLTAESHSLRGNFDTAIRCHSSIAATFTSLFESTTGDIDQNGSSVLVLLGRPFWLNVRMRMVEALIAKGYFPQASELASIGISEANSGKSTSFAIKFRTLQLVALSHRDSSSCANLSRFQTALRQLLEEIGKEDKCPVDRAFAWEAVGDSLLRLPSERRSEAMSAYRTSSEILHRISQHPSRRTRYSLILPYLLRVDVKHAQCANSANALTILNSVACLAYNSVHLSSKLMTTIALDRAYALATSRLLLDPEAPEFVAVTENANSLFIRGLEIALNDGGYDLFFLAQALCGIAVLCSDNGNRNDINSSILTGNVCYQATRCISTISGGYESRGFNIHDVGTLLLNDLICWTQEGRTEIDNIFGSEDLTKLQAGAGLIGNTTLSHLNHKVTPAKFMNFKSELAKKVKSFSGGRYASDPWESAVLARLRRAHLCLLEHASAEHVEKSVTDADKPDIGPRGKTPVYKGSPNVLPEDAASAVWSGVPLRSSICPSPPCDNRKGATMVLAFRKRQSMPPDSVAPAESYMVCTGHVPVELIREILALSLSALSDLTLFERCADEKFNDLAQTAWRSAWNFLHNYCGVDSDLALVPPLSRPAALVLRDIFDFDISCCRTICHGITVLGPESEKIFVLKCIAEAFDSARFASKS</sequence>
<dbReference type="OrthoDB" id="2104158at2759"/>
<dbReference type="EMBL" id="KZ994532">
    <property type="protein sequence ID" value="RKO92696.1"/>
    <property type="molecule type" value="Genomic_DNA"/>
</dbReference>
<feature type="compositionally biased region" description="Basic and acidic residues" evidence="1">
    <location>
        <begin position="2189"/>
        <end position="2224"/>
    </location>
</feature>
<feature type="compositionally biased region" description="Polar residues" evidence="1">
    <location>
        <begin position="1301"/>
        <end position="1317"/>
    </location>
</feature>